<dbReference type="InterPro" id="IPR037055">
    <property type="entry name" value="MHC_I-like_Ag-recog_sf"/>
</dbReference>
<keyword evidence="7" id="KW-1185">Reference proteome</keyword>
<evidence type="ECO:0000313" key="6">
    <source>
        <dbReference type="Ensembl" id="ENSHCOP00000026224.1"/>
    </source>
</evidence>
<dbReference type="OMA" id="ERRQWIW"/>
<dbReference type="PRINTS" id="PR01638">
    <property type="entry name" value="MHCCLASSI"/>
</dbReference>
<evidence type="ECO:0000313" key="7">
    <source>
        <dbReference type="Proteomes" id="UP000264820"/>
    </source>
</evidence>
<dbReference type="InterPro" id="IPR011162">
    <property type="entry name" value="MHC_I/II-like_Ag-recog"/>
</dbReference>
<keyword evidence="4" id="KW-0732">Signal</keyword>
<dbReference type="SUPFAM" id="SSF48726">
    <property type="entry name" value="Immunoglobulin"/>
    <property type="match status" value="1"/>
</dbReference>
<keyword evidence="3" id="KW-1133">Transmembrane helix</keyword>
<evidence type="ECO:0000259" key="5">
    <source>
        <dbReference type="PROSITE" id="PS50835"/>
    </source>
</evidence>
<dbReference type="InterPro" id="IPR001039">
    <property type="entry name" value="MHC_I_a_a1/a2"/>
</dbReference>
<dbReference type="GO" id="GO:0005615">
    <property type="term" value="C:extracellular space"/>
    <property type="evidence" value="ECO:0007669"/>
    <property type="project" value="TreeGrafter"/>
</dbReference>
<sequence>MNKVASFVLVWSHVASAALHSLWHVYTVTSNIPRLPSMMAVVVVDGVMTEYYDSRTEVAVAKQNWMDAILHEEPNYWEKQTTFWQKQEYYGNINMQILKDRFNQSDGVHVFQVLHGCEYDDETGTVLGFNHHSYDGDTTLVLDMERRQWIWLQPQLEKTGRKWNQMERWLGFMEERLLKECPNRLNKTLESGKSILQRTQRPLMSLLQTRPSAPVTCHATGFYPDKVDIFWAHDSDQLHEHVVHGQLLPNHDGTFQISVSLDVGAVPPSDWHRYNCIFSLSGLPEEIITTLDAASIKTNYVKPVDHTSIIVATITFIAVTVLSVGVGIFVYRKRRREHRNGTLQQRQADSPSCVYTDTGENFLPAAAAETSQGTLGRHAVVI</sequence>
<feature type="transmembrane region" description="Helical" evidence="3">
    <location>
        <begin position="309"/>
        <end position="331"/>
    </location>
</feature>
<dbReference type="Proteomes" id="UP000264820">
    <property type="component" value="Unplaced"/>
</dbReference>
<organism evidence="6 7">
    <name type="scientific">Hippocampus comes</name>
    <name type="common">Tiger tail seahorse</name>
    <dbReference type="NCBI Taxonomy" id="109280"/>
    <lineage>
        <taxon>Eukaryota</taxon>
        <taxon>Metazoa</taxon>
        <taxon>Chordata</taxon>
        <taxon>Craniata</taxon>
        <taxon>Vertebrata</taxon>
        <taxon>Euteleostomi</taxon>
        <taxon>Actinopterygii</taxon>
        <taxon>Neopterygii</taxon>
        <taxon>Teleostei</taxon>
        <taxon>Neoteleostei</taxon>
        <taxon>Acanthomorphata</taxon>
        <taxon>Syngnathiaria</taxon>
        <taxon>Syngnathiformes</taxon>
        <taxon>Syngnathoidei</taxon>
        <taxon>Syngnathidae</taxon>
        <taxon>Hippocampus</taxon>
    </lineage>
</organism>
<evidence type="ECO:0000256" key="1">
    <source>
        <dbReference type="ARBA" id="ARBA00023180"/>
    </source>
</evidence>
<dbReference type="AlphaFoldDB" id="A0A3Q2Z619"/>
<dbReference type="PROSITE" id="PS50835">
    <property type="entry name" value="IG_LIKE"/>
    <property type="match status" value="1"/>
</dbReference>
<dbReference type="InterPro" id="IPR013783">
    <property type="entry name" value="Ig-like_fold"/>
</dbReference>
<dbReference type="PANTHER" id="PTHR16675:SF237">
    <property type="entry name" value="MHC CLASS I ANTIGEN TRANSCRIPT VARIANT 1-RELATED"/>
    <property type="match status" value="1"/>
</dbReference>
<dbReference type="GO" id="GO:0006955">
    <property type="term" value="P:immune response"/>
    <property type="evidence" value="ECO:0007669"/>
    <property type="project" value="TreeGrafter"/>
</dbReference>
<protein>
    <submittedName>
        <fullName evidence="6">Major histocompatibility complex class I-related gene protein-like</fullName>
    </submittedName>
</protein>
<dbReference type="InterPro" id="IPR050208">
    <property type="entry name" value="MHC_class-I_related"/>
</dbReference>
<evidence type="ECO:0000256" key="2">
    <source>
        <dbReference type="RuleBase" id="RU004439"/>
    </source>
</evidence>
<reference evidence="6" key="2">
    <citation type="submission" date="2025-09" db="UniProtKB">
        <authorList>
            <consortium name="Ensembl"/>
        </authorList>
    </citation>
    <scope>IDENTIFICATION</scope>
</reference>
<feature type="signal peptide" evidence="4">
    <location>
        <begin position="1"/>
        <end position="17"/>
    </location>
</feature>
<name>A0A3Q2Z619_HIPCM</name>
<dbReference type="SMART" id="SM00407">
    <property type="entry name" value="IGc1"/>
    <property type="match status" value="1"/>
</dbReference>
<keyword evidence="3" id="KW-0812">Transmembrane</keyword>
<dbReference type="InterPro" id="IPR036179">
    <property type="entry name" value="Ig-like_dom_sf"/>
</dbReference>
<dbReference type="Pfam" id="PF00129">
    <property type="entry name" value="MHC_I"/>
    <property type="match status" value="1"/>
</dbReference>
<keyword evidence="1" id="KW-0325">Glycoprotein</keyword>
<dbReference type="Ensembl" id="ENSHCOT00000021187.1">
    <property type="protein sequence ID" value="ENSHCOP00000026224.1"/>
    <property type="gene ID" value="ENSHCOG00000016966.1"/>
</dbReference>
<dbReference type="GeneTree" id="ENSGT01120000271828"/>
<dbReference type="Gene3D" id="2.60.40.10">
    <property type="entry name" value="Immunoglobulins"/>
    <property type="match status" value="1"/>
</dbReference>
<keyword evidence="3" id="KW-0472">Membrane</keyword>
<proteinExistence type="inferred from homology"/>
<dbReference type="InterPro" id="IPR003597">
    <property type="entry name" value="Ig_C1-set"/>
</dbReference>
<dbReference type="GO" id="GO:0009897">
    <property type="term" value="C:external side of plasma membrane"/>
    <property type="evidence" value="ECO:0007669"/>
    <property type="project" value="TreeGrafter"/>
</dbReference>
<dbReference type="STRING" id="109280.ENSHCOP00000026224"/>
<dbReference type="PANTHER" id="PTHR16675">
    <property type="entry name" value="MHC CLASS I-RELATED"/>
    <property type="match status" value="1"/>
</dbReference>
<comment type="similarity">
    <text evidence="2">Belongs to the MHC class I family.</text>
</comment>
<accession>A0A3Q2Z619</accession>
<feature type="chain" id="PRO_5018681450" evidence="4">
    <location>
        <begin position="18"/>
        <end position="382"/>
    </location>
</feature>
<feature type="domain" description="Ig-like" evidence="5">
    <location>
        <begin position="182"/>
        <end position="276"/>
    </location>
</feature>
<dbReference type="SUPFAM" id="SSF54452">
    <property type="entry name" value="MHC antigen-recognition domain"/>
    <property type="match status" value="1"/>
</dbReference>
<dbReference type="InterPro" id="IPR007110">
    <property type="entry name" value="Ig-like_dom"/>
</dbReference>
<dbReference type="InterPro" id="IPR011161">
    <property type="entry name" value="MHC_I-like_Ag-recog"/>
</dbReference>
<dbReference type="Pfam" id="PF07654">
    <property type="entry name" value="C1-set"/>
    <property type="match status" value="1"/>
</dbReference>
<evidence type="ECO:0000256" key="4">
    <source>
        <dbReference type="SAM" id="SignalP"/>
    </source>
</evidence>
<evidence type="ECO:0000256" key="3">
    <source>
        <dbReference type="SAM" id="Phobius"/>
    </source>
</evidence>
<reference evidence="6" key="1">
    <citation type="submission" date="2025-08" db="UniProtKB">
        <authorList>
            <consortium name="Ensembl"/>
        </authorList>
    </citation>
    <scope>IDENTIFICATION</scope>
</reference>
<dbReference type="Gene3D" id="3.30.500.10">
    <property type="entry name" value="MHC class I-like antigen recognition-like"/>
    <property type="match status" value="1"/>
</dbReference>